<dbReference type="VEuPathDB" id="FungiDB:GGTG_01872"/>
<proteinExistence type="predicted"/>
<dbReference type="HOGENOM" id="CLU_906272_0_0_1"/>
<dbReference type="EMBL" id="GL385395">
    <property type="protein sequence ID" value="EJT81898.1"/>
    <property type="molecule type" value="Genomic_DNA"/>
</dbReference>
<feature type="region of interest" description="Disordered" evidence="1">
    <location>
        <begin position="242"/>
        <end position="296"/>
    </location>
</feature>
<reference evidence="2" key="2">
    <citation type="submission" date="2010-07" db="EMBL/GenBank/DDBJ databases">
        <authorList>
            <consortium name="The Broad Institute Genome Sequencing Platform"/>
            <consortium name="Broad Institute Genome Sequencing Center for Infectious Disease"/>
            <person name="Ma L.-J."/>
            <person name="Dead R."/>
            <person name="Young S."/>
            <person name="Zeng Q."/>
            <person name="Koehrsen M."/>
            <person name="Alvarado L."/>
            <person name="Berlin A."/>
            <person name="Chapman S.B."/>
            <person name="Chen Z."/>
            <person name="Freedman E."/>
            <person name="Gellesch M."/>
            <person name="Goldberg J."/>
            <person name="Griggs A."/>
            <person name="Gujja S."/>
            <person name="Heilman E.R."/>
            <person name="Heiman D."/>
            <person name="Hepburn T."/>
            <person name="Howarth C."/>
            <person name="Jen D."/>
            <person name="Larson L."/>
            <person name="Mehta T."/>
            <person name="Neiman D."/>
            <person name="Pearson M."/>
            <person name="Roberts A."/>
            <person name="Saif S."/>
            <person name="Shea T."/>
            <person name="Shenoy N."/>
            <person name="Sisk P."/>
            <person name="Stolte C."/>
            <person name="Sykes S."/>
            <person name="Walk T."/>
            <person name="White J."/>
            <person name="Yandava C."/>
            <person name="Haas B."/>
            <person name="Nusbaum C."/>
            <person name="Birren B."/>
        </authorList>
    </citation>
    <scope>NUCLEOTIDE SEQUENCE</scope>
    <source>
        <strain evidence="2">R3-111a-1</strain>
    </source>
</reference>
<evidence type="ECO:0000313" key="4">
    <source>
        <dbReference type="Proteomes" id="UP000006039"/>
    </source>
</evidence>
<evidence type="ECO:0000313" key="3">
    <source>
        <dbReference type="EnsemblFungi" id="EJT81898"/>
    </source>
</evidence>
<feature type="compositionally biased region" description="Basic and acidic residues" evidence="1">
    <location>
        <begin position="243"/>
        <end position="258"/>
    </location>
</feature>
<dbReference type="AlphaFoldDB" id="J3NKT1"/>
<keyword evidence="4" id="KW-1185">Reference proteome</keyword>
<organism evidence="2">
    <name type="scientific">Gaeumannomyces tritici (strain R3-111a-1)</name>
    <name type="common">Wheat and barley take-all root rot fungus</name>
    <name type="synonym">Gaeumannomyces graminis var. tritici</name>
    <dbReference type="NCBI Taxonomy" id="644352"/>
    <lineage>
        <taxon>Eukaryota</taxon>
        <taxon>Fungi</taxon>
        <taxon>Dikarya</taxon>
        <taxon>Ascomycota</taxon>
        <taxon>Pezizomycotina</taxon>
        <taxon>Sordariomycetes</taxon>
        <taxon>Sordariomycetidae</taxon>
        <taxon>Magnaporthales</taxon>
        <taxon>Magnaporthaceae</taxon>
        <taxon>Gaeumannomyces</taxon>
    </lineage>
</organism>
<dbReference type="EnsemblFungi" id="EJT81898">
    <property type="protein sequence ID" value="EJT81898"/>
    <property type="gene ID" value="GGTG_01872"/>
</dbReference>
<reference evidence="3" key="4">
    <citation type="journal article" date="2015" name="G3 (Bethesda)">
        <title>Genome sequences of three phytopathogenic species of the Magnaporthaceae family of fungi.</title>
        <authorList>
            <person name="Okagaki L.H."/>
            <person name="Nunes C.C."/>
            <person name="Sailsbery J."/>
            <person name="Clay B."/>
            <person name="Brown D."/>
            <person name="John T."/>
            <person name="Oh Y."/>
            <person name="Young N."/>
            <person name="Fitzgerald M."/>
            <person name="Haas B.J."/>
            <person name="Zeng Q."/>
            <person name="Young S."/>
            <person name="Adiconis X."/>
            <person name="Fan L."/>
            <person name="Levin J.Z."/>
            <person name="Mitchell T.K."/>
            <person name="Okubara P.A."/>
            <person name="Farman M.L."/>
            <person name="Kohn L.M."/>
            <person name="Birren B."/>
            <person name="Ma L.-J."/>
            <person name="Dean R.A."/>
        </authorList>
    </citation>
    <scope>NUCLEOTIDE SEQUENCE</scope>
    <source>
        <strain evidence="3">R3-111a-1</strain>
    </source>
</reference>
<feature type="compositionally biased region" description="Polar residues" evidence="1">
    <location>
        <begin position="281"/>
        <end position="293"/>
    </location>
</feature>
<reference evidence="3" key="5">
    <citation type="submission" date="2018-04" db="UniProtKB">
        <authorList>
            <consortium name="EnsemblFungi"/>
        </authorList>
    </citation>
    <scope>IDENTIFICATION</scope>
    <source>
        <strain evidence="3">R3-111a-1</strain>
    </source>
</reference>
<reference evidence="4" key="1">
    <citation type="submission" date="2010-07" db="EMBL/GenBank/DDBJ databases">
        <title>The genome sequence of Gaeumannomyces graminis var. tritici strain R3-111a-1.</title>
        <authorList>
            <consortium name="The Broad Institute Genome Sequencing Platform"/>
            <person name="Ma L.-J."/>
            <person name="Dead R."/>
            <person name="Young S."/>
            <person name="Zeng Q."/>
            <person name="Koehrsen M."/>
            <person name="Alvarado L."/>
            <person name="Berlin A."/>
            <person name="Chapman S.B."/>
            <person name="Chen Z."/>
            <person name="Freedman E."/>
            <person name="Gellesch M."/>
            <person name="Goldberg J."/>
            <person name="Griggs A."/>
            <person name="Gujja S."/>
            <person name="Heilman E.R."/>
            <person name="Heiman D."/>
            <person name="Hepburn T."/>
            <person name="Howarth C."/>
            <person name="Jen D."/>
            <person name="Larson L."/>
            <person name="Mehta T."/>
            <person name="Neiman D."/>
            <person name="Pearson M."/>
            <person name="Roberts A."/>
            <person name="Saif S."/>
            <person name="Shea T."/>
            <person name="Shenoy N."/>
            <person name="Sisk P."/>
            <person name="Stolte C."/>
            <person name="Sykes S."/>
            <person name="Walk T."/>
            <person name="White J."/>
            <person name="Yandava C."/>
            <person name="Haas B."/>
            <person name="Nusbaum C."/>
            <person name="Birren B."/>
        </authorList>
    </citation>
    <scope>NUCLEOTIDE SEQUENCE [LARGE SCALE GENOMIC DNA]</scope>
    <source>
        <strain evidence="4">R3-111a-1</strain>
    </source>
</reference>
<reference evidence="2" key="3">
    <citation type="submission" date="2010-09" db="EMBL/GenBank/DDBJ databases">
        <title>Annotation of Gaeumannomyces graminis var. tritici R3-111a-1.</title>
        <authorList>
            <consortium name="The Broad Institute Genome Sequencing Platform"/>
            <person name="Ma L.-J."/>
            <person name="Dead R."/>
            <person name="Young S.K."/>
            <person name="Zeng Q."/>
            <person name="Gargeya S."/>
            <person name="Fitzgerald M."/>
            <person name="Haas B."/>
            <person name="Abouelleil A."/>
            <person name="Alvarado L."/>
            <person name="Arachchi H.M."/>
            <person name="Berlin A."/>
            <person name="Brown A."/>
            <person name="Chapman S.B."/>
            <person name="Chen Z."/>
            <person name="Dunbar C."/>
            <person name="Freedman E."/>
            <person name="Gearin G."/>
            <person name="Gellesch M."/>
            <person name="Goldberg J."/>
            <person name="Griggs A."/>
            <person name="Gujja S."/>
            <person name="Heiman D."/>
            <person name="Howarth C."/>
            <person name="Larson L."/>
            <person name="Lui A."/>
            <person name="MacDonald P.J.P."/>
            <person name="Mehta T."/>
            <person name="Montmayeur A."/>
            <person name="Murphy C."/>
            <person name="Neiman D."/>
            <person name="Pearson M."/>
            <person name="Priest M."/>
            <person name="Roberts A."/>
            <person name="Saif S."/>
            <person name="Shea T."/>
            <person name="Shenoy N."/>
            <person name="Sisk P."/>
            <person name="Stolte C."/>
            <person name="Sykes S."/>
            <person name="Yandava C."/>
            <person name="Wortman J."/>
            <person name="Nusbaum C."/>
            <person name="Birren B."/>
        </authorList>
    </citation>
    <scope>NUCLEOTIDE SEQUENCE</scope>
    <source>
        <strain evidence="2">R3-111a-1</strain>
    </source>
</reference>
<dbReference type="Proteomes" id="UP000006039">
    <property type="component" value="Unassembled WGS sequence"/>
</dbReference>
<feature type="region of interest" description="Disordered" evidence="1">
    <location>
        <begin position="37"/>
        <end position="67"/>
    </location>
</feature>
<sequence>MDSMSKFERWVLPNGCLAVSTYVVDGGGALEILPKKPQAQSRPTDHDAAANTHAPTRSSEMGGTTHLTSPKKRCWADGCLHCLTLTVKGGLQVLPGAAHPIPCGGFWFPSPAQSSHALVSFFSTYLPACLTLPLPCLPPTPHNRRRANTLAAANPFAATITEPASVPSRPPLCFVPGSKKSPSLPPSPISRIGVRLVSRRKRSVVSRSARIPLSLTSRPPALLNPVTLLTHHPHPLSRCLVARGKEERQSRKEKETRGGARIGPTQAQAAISRTPVDETGIWSSPGGTDNTLCRTRDPLHMDAGGLH</sequence>
<feature type="compositionally biased region" description="Polar residues" evidence="1">
    <location>
        <begin position="53"/>
        <end position="67"/>
    </location>
</feature>
<evidence type="ECO:0000256" key="1">
    <source>
        <dbReference type="SAM" id="MobiDB-lite"/>
    </source>
</evidence>
<accession>J3NKT1</accession>
<gene>
    <name evidence="3" type="primary">20342330</name>
    <name evidence="2" type="ORF">GGTG_01872</name>
</gene>
<dbReference type="GeneID" id="20342330"/>
<evidence type="ECO:0000313" key="2">
    <source>
        <dbReference type="EMBL" id="EJT81898.1"/>
    </source>
</evidence>
<protein>
    <submittedName>
        <fullName evidence="2 3">Uncharacterized protein</fullName>
    </submittedName>
</protein>
<name>J3NKT1_GAET3</name>
<dbReference type="RefSeq" id="XP_009217907.1">
    <property type="nucleotide sequence ID" value="XM_009219643.1"/>
</dbReference>